<keyword evidence="6" id="KW-1185">Reference proteome</keyword>
<dbReference type="InterPro" id="IPR016882">
    <property type="entry name" value="SA1684"/>
</dbReference>
<dbReference type="NCBIfam" id="NF010183">
    <property type="entry name" value="PRK13662.1"/>
    <property type="match status" value="1"/>
</dbReference>
<dbReference type="Pfam" id="PF04167">
    <property type="entry name" value="DUF402"/>
    <property type="match status" value="1"/>
</dbReference>
<dbReference type="InterPro" id="IPR035930">
    <property type="entry name" value="FomD-like_sf"/>
</dbReference>
<dbReference type="PANTHER" id="PTHR39159:SF1">
    <property type="entry name" value="UPF0374 PROTEIN YGAC"/>
    <property type="match status" value="1"/>
</dbReference>
<evidence type="ECO:0000256" key="2">
    <source>
        <dbReference type="ARBA" id="ARBA00022801"/>
    </source>
</evidence>
<dbReference type="Gene3D" id="2.40.380.10">
    <property type="entry name" value="FomD-like"/>
    <property type="match status" value="1"/>
</dbReference>
<reference evidence="5 6" key="1">
    <citation type="submission" date="2021-01" db="EMBL/GenBank/DDBJ databases">
        <title>Genomic Encyclopedia of Type Strains, Phase IV (KMG-IV): sequencing the most valuable type-strain genomes for metagenomic binning, comparative biology and taxonomic classification.</title>
        <authorList>
            <person name="Goeker M."/>
        </authorList>
    </citation>
    <scope>NUCLEOTIDE SEQUENCE [LARGE SCALE GENOMIC DNA]</scope>
    <source>
        <strain evidence="5 6">DSM 25540</strain>
    </source>
</reference>
<keyword evidence="3" id="KW-0460">Magnesium</keyword>
<evidence type="ECO:0000313" key="5">
    <source>
        <dbReference type="EMBL" id="MBM7634828.1"/>
    </source>
</evidence>
<proteinExistence type="predicted"/>
<evidence type="ECO:0000259" key="4">
    <source>
        <dbReference type="Pfam" id="PF04167"/>
    </source>
</evidence>
<dbReference type="Proteomes" id="UP000741863">
    <property type="component" value="Unassembled WGS sequence"/>
</dbReference>
<keyword evidence="1" id="KW-0479">Metal-binding</keyword>
<dbReference type="SUPFAM" id="SSF159234">
    <property type="entry name" value="FomD-like"/>
    <property type="match status" value="1"/>
</dbReference>
<feature type="domain" description="DUF402" evidence="4">
    <location>
        <begin position="17"/>
        <end position="155"/>
    </location>
</feature>
<keyword evidence="2" id="KW-0378">Hydrolase</keyword>
<sequence length="174" mass="20713">MIPTEGETIEIRSYKHNGKLHRVWEQSAVLKSTSQEIIGGNDRILVVEGDGSSWRTREPALFYFHHEKWFNVIAMIRSDGTHYYCNISSPCAYDSEALKYIDYDLDIKVYPDHSFQLLDEDEFLLHQQTMNYPFDVTTKVIEGVEELKYWIYQGKGPFDPQFIERWYEEFLMHR</sequence>
<dbReference type="InterPro" id="IPR050212">
    <property type="entry name" value="Ntdp-like"/>
</dbReference>
<dbReference type="EMBL" id="JAFBEC010000017">
    <property type="protein sequence ID" value="MBM7634828.1"/>
    <property type="molecule type" value="Genomic_DNA"/>
</dbReference>
<dbReference type="InterPro" id="IPR007295">
    <property type="entry name" value="DUF402"/>
</dbReference>
<comment type="caution">
    <text evidence="5">The sequence shown here is derived from an EMBL/GenBank/DDBJ whole genome shotgun (WGS) entry which is preliminary data.</text>
</comment>
<accession>A0ABS2PJ27</accession>
<dbReference type="RefSeq" id="WP_338028837.1">
    <property type="nucleotide sequence ID" value="NZ_JAFBEC010000017.1"/>
</dbReference>
<dbReference type="PANTHER" id="PTHR39159">
    <property type="match status" value="1"/>
</dbReference>
<dbReference type="PIRSF" id="PIRSF028345">
    <property type="entry name" value="UCP028345"/>
    <property type="match status" value="1"/>
</dbReference>
<gene>
    <name evidence="5" type="ORF">JOD17_003954</name>
</gene>
<name>A0ABS2PJ27_9BACL</name>
<organism evidence="5 6">
    <name type="scientific">Geomicrobium sediminis</name>
    <dbReference type="NCBI Taxonomy" id="1347788"/>
    <lineage>
        <taxon>Bacteria</taxon>
        <taxon>Bacillati</taxon>
        <taxon>Bacillota</taxon>
        <taxon>Bacilli</taxon>
        <taxon>Bacillales</taxon>
        <taxon>Geomicrobium</taxon>
    </lineage>
</organism>
<evidence type="ECO:0000256" key="3">
    <source>
        <dbReference type="ARBA" id="ARBA00022842"/>
    </source>
</evidence>
<evidence type="ECO:0000256" key="1">
    <source>
        <dbReference type="ARBA" id="ARBA00022723"/>
    </source>
</evidence>
<protein>
    <submittedName>
        <fullName evidence="5">Protein associated with RNAse G/E</fullName>
    </submittedName>
</protein>
<evidence type="ECO:0000313" key="6">
    <source>
        <dbReference type="Proteomes" id="UP000741863"/>
    </source>
</evidence>